<organism evidence="2">
    <name type="scientific">viral metagenome</name>
    <dbReference type="NCBI Taxonomy" id="1070528"/>
    <lineage>
        <taxon>unclassified sequences</taxon>
        <taxon>metagenomes</taxon>
        <taxon>organismal metagenomes</taxon>
    </lineage>
</organism>
<dbReference type="AlphaFoldDB" id="A0A6M3LNM5"/>
<keyword evidence="1" id="KW-1133">Transmembrane helix</keyword>
<accession>A0A6M3LNM5</accession>
<keyword evidence="1" id="KW-0472">Membrane</keyword>
<evidence type="ECO:0000256" key="1">
    <source>
        <dbReference type="SAM" id="Phobius"/>
    </source>
</evidence>
<protein>
    <submittedName>
        <fullName evidence="2">Uncharacterized protein</fullName>
    </submittedName>
</protein>
<reference evidence="2" key="1">
    <citation type="submission" date="2020-03" db="EMBL/GenBank/DDBJ databases">
        <title>The deep terrestrial virosphere.</title>
        <authorList>
            <person name="Holmfeldt K."/>
            <person name="Nilsson E."/>
            <person name="Simone D."/>
            <person name="Lopez-Fernandez M."/>
            <person name="Wu X."/>
            <person name="de Brujin I."/>
            <person name="Lundin D."/>
            <person name="Andersson A."/>
            <person name="Bertilsson S."/>
            <person name="Dopson M."/>
        </authorList>
    </citation>
    <scope>NUCLEOTIDE SEQUENCE</scope>
    <source>
        <strain evidence="2">MM415B05062</strain>
    </source>
</reference>
<name>A0A6M3LNM5_9ZZZZ</name>
<evidence type="ECO:0000313" key="2">
    <source>
        <dbReference type="EMBL" id="QJA95919.1"/>
    </source>
</evidence>
<gene>
    <name evidence="2" type="ORF">MM415B05062_0009</name>
</gene>
<sequence length="103" mass="11707">MSDLEYPHLANVIRSHLDSDLEYSMSQWIEEEGIPDTEFLAMARDAELGAAWAEAEAALPDNFGQQIIGDTDWQPPSRRRLWAEIILVEMIIALAVLLVWRLA</sequence>
<proteinExistence type="predicted"/>
<feature type="transmembrane region" description="Helical" evidence="1">
    <location>
        <begin position="81"/>
        <end position="100"/>
    </location>
</feature>
<dbReference type="EMBL" id="MT143355">
    <property type="protein sequence ID" value="QJA95919.1"/>
    <property type="molecule type" value="Genomic_DNA"/>
</dbReference>
<keyword evidence="1" id="KW-0812">Transmembrane</keyword>